<comment type="caution">
    <text evidence="1">The sequence shown here is derived from an EMBL/GenBank/DDBJ whole genome shotgun (WGS) entry which is preliminary data.</text>
</comment>
<evidence type="ECO:0000313" key="1">
    <source>
        <dbReference type="EMBL" id="GAA0157860.1"/>
    </source>
</evidence>
<accession>A0AAV3Q2W4</accession>
<protein>
    <submittedName>
        <fullName evidence="1">Uncharacterized protein</fullName>
    </submittedName>
</protein>
<dbReference type="Proteomes" id="UP001454036">
    <property type="component" value="Unassembled WGS sequence"/>
</dbReference>
<name>A0AAV3Q2W4_LITER</name>
<proteinExistence type="predicted"/>
<dbReference type="AlphaFoldDB" id="A0AAV3Q2W4"/>
<reference evidence="1 2" key="1">
    <citation type="submission" date="2024-01" db="EMBL/GenBank/DDBJ databases">
        <title>The complete chloroplast genome sequence of Lithospermum erythrorhizon: insights into the phylogenetic relationship among Boraginaceae species and the maternal lineages of purple gromwells.</title>
        <authorList>
            <person name="Okada T."/>
            <person name="Watanabe K."/>
        </authorList>
    </citation>
    <scope>NUCLEOTIDE SEQUENCE [LARGE SCALE GENOMIC DNA]</scope>
</reference>
<dbReference type="Gene3D" id="3.40.50.2000">
    <property type="entry name" value="Glycogen Phosphorylase B"/>
    <property type="match status" value="1"/>
</dbReference>
<sequence length="75" mass="8410">MKQQELVFVPGPGLGHRVSVAEFATRLLDRDARLSITILVVRTPITPDVDAYIQTLVTSDDRIRYIILPLIDLPP</sequence>
<evidence type="ECO:0000313" key="2">
    <source>
        <dbReference type="Proteomes" id="UP001454036"/>
    </source>
</evidence>
<keyword evidence="2" id="KW-1185">Reference proteome</keyword>
<gene>
    <name evidence="1" type="ORF">LIER_15030</name>
</gene>
<dbReference type="SUPFAM" id="SSF53756">
    <property type="entry name" value="UDP-Glycosyltransferase/glycogen phosphorylase"/>
    <property type="match status" value="1"/>
</dbReference>
<dbReference type="EMBL" id="BAABME010003202">
    <property type="protein sequence ID" value="GAA0157860.1"/>
    <property type="molecule type" value="Genomic_DNA"/>
</dbReference>
<organism evidence="1 2">
    <name type="scientific">Lithospermum erythrorhizon</name>
    <name type="common">Purple gromwell</name>
    <name type="synonym">Lithospermum officinale var. erythrorhizon</name>
    <dbReference type="NCBI Taxonomy" id="34254"/>
    <lineage>
        <taxon>Eukaryota</taxon>
        <taxon>Viridiplantae</taxon>
        <taxon>Streptophyta</taxon>
        <taxon>Embryophyta</taxon>
        <taxon>Tracheophyta</taxon>
        <taxon>Spermatophyta</taxon>
        <taxon>Magnoliopsida</taxon>
        <taxon>eudicotyledons</taxon>
        <taxon>Gunneridae</taxon>
        <taxon>Pentapetalae</taxon>
        <taxon>asterids</taxon>
        <taxon>lamiids</taxon>
        <taxon>Boraginales</taxon>
        <taxon>Boraginaceae</taxon>
        <taxon>Boraginoideae</taxon>
        <taxon>Lithospermeae</taxon>
        <taxon>Lithospermum</taxon>
    </lineage>
</organism>